<dbReference type="SUPFAM" id="SSF49478">
    <property type="entry name" value="Cna protein B-type domain"/>
    <property type="match status" value="1"/>
</dbReference>
<dbReference type="EMBL" id="CP036298">
    <property type="protein sequence ID" value="QDV22473.1"/>
    <property type="molecule type" value="Genomic_DNA"/>
</dbReference>
<organism evidence="2 3">
    <name type="scientific">Aureliella helgolandensis</name>
    <dbReference type="NCBI Taxonomy" id="2527968"/>
    <lineage>
        <taxon>Bacteria</taxon>
        <taxon>Pseudomonadati</taxon>
        <taxon>Planctomycetota</taxon>
        <taxon>Planctomycetia</taxon>
        <taxon>Pirellulales</taxon>
        <taxon>Pirellulaceae</taxon>
        <taxon>Aureliella</taxon>
    </lineage>
</organism>
<evidence type="ECO:0000256" key="1">
    <source>
        <dbReference type="SAM" id="SignalP"/>
    </source>
</evidence>
<evidence type="ECO:0000313" key="2">
    <source>
        <dbReference type="EMBL" id="QDV22473.1"/>
    </source>
</evidence>
<keyword evidence="1" id="KW-0732">Signal</keyword>
<accession>A0A518G1K2</accession>
<dbReference type="RefSeq" id="WP_145074064.1">
    <property type="nucleotide sequence ID" value="NZ_CP036298.1"/>
</dbReference>
<name>A0A518G1K2_9BACT</name>
<keyword evidence="3" id="KW-1185">Reference proteome</keyword>
<evidence type="ECO:0000313" key="3">
    <source>
        <dbReference type="Proteomes" id="UP000318017"/>
    </source>
</evidence>
<dbReference type="OrthoDB" id="266555at2"/>
<dbReference type="Proteomes" id="UP000318017">
    <property type="component" value="Chromosome"/>
</dbReference>
<feature type="chain" id="PRO_5022191856" description="Cna protein B-type domain protein" evidence="1">
    <location>
        <begin position="21"/>
        <end position="367"/>
    </location>
</feature>
<dbReference type="KEGG" id="ahel:Q31a_07580"/>
<protein>
    <recommendedName>
        <fullName evidence="4">Cna protein B-type domain protein</fullName>
    </recommendedName>
</protein>
<reference evidence="2 3" key="1">
    <citation type="submission" date="2019-02" db="EMBL/GenBank/DDBJ databases">
        <title>Deep-cultivation of Planctomycetes and their phenomic and genomic characterization uncovers novel biology.</title>
        <authorList>
            <person name="Wiegand S."/>
            <person name="Jogler M."/>
            <person name="Boedeker C."/>
            <person name="Pinto D."/>
            <person name="Vollmers J."/>
            <person name="Rivas-Marin E."/>
            <person name="Kohn T."/>
            <person name="Peeters S.H."/>
            <person name="Heuer A."/>
            <person name="Rast P."/>
            <person name="Oberbeckmann S."/>
            <person name="Bunk B."/>
            <person name="Jeske O."/>
            <person name="Meyerdierks A."/>
            <person name="Storesund J.E."/>
            <person name="Kallscheuer N."/>
            <person name="Luecker S."/>
            <person name="Lage O.M."/>
            <person name="Pohl T."/>
            <person name="Merkel B.J."/>
            <person name="Hornburger P."/>
            <person name="Mueller R.-W."/>
            <person name="Bruemmer F."/>
            <person name="Labrenz M."/>
            <person name="Spormann A.M."/>
            <person name="Op den Camp H."/>
            <person name="Overmann J."/>
            <person name="Amann R."/>
            <person name="Jetten M.S.M."/>
            <person name="Mascher T."/>
            <person name="Medema M.H."/>
            <person name="Devos D.P."/>
            <person name="Kaster A.-K."/>
            <person name="Ovreas L."/>
            <person name="Rohde M."/>
            <person name="Galperin M.Y."/>
            <person name="Jogler C."/>
        </authorList>
    </citation>
    <scope>NUCLEOTIDE SEQUENCE [LARGE SCALE GENOMIC DNA]</scope>
    <source>
        <strain evidence="2 3">Q31a</strain>
    </source>
</reference>
<proteinExistence type="predicted"/>
<gene>
    <name evidence="2" type="ORF">Q31a_07580</name>
</gene>
<dbReference type="Gene3D" id="2.60.40.1120">
    <property type="entry name" value="Carboxypeptidase-like, regulatory domain"/>
    <property type="match status" value="1"/>
</dbReference>
<feature type="signal peptide" evidence="1">
    <location>
        <begin position="1"/>
        <end position="20"/>
    </location>
</feature>
<sequence precursor="true">MKKFIAAMLVCCGLAPFAVAQEVVQTASSTVAPGVYHSGWASLDAAGNVQGQVVTVGAGGITTPQAGSVVELRDGEALVASATADSNGNFILSKVAPGVYGLTAAGPNTFAAHAVQVLSHPQGAADQGMAVYATHLNRAEVDGILRSLFVPGPIAESTYGPLQEPVGPVVQSQRVAMNGGVVDCYLSFSHGNGTPEAHTVKILQDGVVTETAAVDSTGRFTFHPQSAGAYDLVVGGIGFGSIGVEVVDETAGNQLTSNDKSSRFVAAKMNNAVVQQSLMVPVIAPSTPANQPPMIVEEFAGPPALGGGFPAGGGFSGGGGFGGGGGGGGFGGAGGLLGIAGLAVGIAALADDDDGFTPPVATGIVTP</sequence>
<dbReference type="AlphaFoldDB" id="A0A518G1K2"/>
<evidence type="ECO:0008006" key="4">
    <source>
        <dbReference type="Google" id="ProtNLM"/>
    </source>
</evidence>